<dbReference type="EMBL" id="JBHRUG010000049">
    <property type="protein sequence ID" value="MFC3286236.1"/>
    <property type="molecule type" value="Genomic_DNA"/>
</dbReference>
<keyword evidence="1" id="KW-0472">Membrane</keyword>
<proteinExistence type="predicted"/>
<feature type="transmembrane region" description="Helical" evidence="1">
    <location>
        <begin position="44"/>
        <end position="65"/>
    </location>
</feature>
<dbReference type="Proteomes" id="UP001595579">
    <property type="component" value="Unassembled WGS sequence"/>
</dbReference>
<dbReference type="RefSeq" id="WP_386777106.1">
    <property type="nucleotide sequence ID" value="NZ_JBHRUG010000049.1"/>
</dbReference>
<organism evidence="2 3">
    <name type="scientific">Litchfieldella rifensis</name>
    <dbReference type="NCBI Taxonomy" id="762643"/>
    <lineage>
        <taxon>Bacteria</taxon>
        <taxon>Pseudomonadati</taxon>
        <taxon>Pseudomonadota</taxon>
        <taxon>Gammaproteobacteria</taxon>
        <taxon>Oceanospirillales</taxon>
        <taxon>Halomonadaceae</taxon>
        <taxon>Litchfieldella</taxon>
    </lineage>
</organism>
<protein>
    <recommendedName>
        <fullName evidence="4">VanZ-like domain-containing protein</fullName>
    </recommendedName>
</protein>
<sequence>MRIDPSLARWPLVILSIALLAFLIGGLMPSPVRAAIEQRMNLPFSVPPVAHVALCAVMTASLRWWRPAWHAGAVLAVVLLIGGVAEIGQHWIPHRTPNWGDMGLNLAGGLLGLLVMSSGRRYSER</sequence>
<evidence type="ECO:0008006" key="4">
    <source>
        <dbReference type="Google" id="ProtNLM"/>
    </source>
</evidence>
<evidence type="ECO:0000313" key="2">
    <source>
        <dbReference type="EMBL" id="MFC3286236.1"/>
    </source>
</evidence>
<keyword evidence="3" id="KW-1185">Reference proteome</keyword>
<keyword evidence="1" id="KW-0812">Transmembrane</keyword>
<reference evidence="3" key="1">
    <citation type="journal article" date="2019" name="Int. J. Syst. Evol. Microbiol.">
        <title>The Global Catalogue of Microorganisms (GCM) 10K type strain sequencing project: providing services to taxonomists for standard genome sequencing and annotation.</title>
        <authorList>
            <consortium name="The Broad Institute Genomics Platform"/>
            <consortium name="The Broad Institute Genome Sequencing Center for Infectious Disease"/>
            <person name="Wu L."/>
            <person name="Ma J."/>
        </authorList>
    </citation>
    <scope>NUCLEOTIDE SEQUENCE [LARGE SCALE GENOMIC DNA]</scope>
    <source>
        <strain evidence="3">CECT 7698</strain>
    </source>
</reference>
<keyword evidence="1" id="KW-1133">Transmembrane helix</keyword>
<comment type="caution">
    <text evidence="2">The sequence shown here is derived from an EMBL/GenBank/DDBJ whole genome shotgun (WGS) entry which is preliminary data.</text>
</comment>
<evidence type="ECO:0000313" key="3">
    <source>
        <dbReference type="Proteomes" id="UP001595579"/>
    </source>
</evidence>
<name>A0ABV7LVS5_9GAMM</name>
<feature type="transmembrane region" description="Helical" evidence="1">
    <location>
        <begin position="72"/>
        <end position="92"/>
    </location>
</feature>
<accession>A0ABV7LVS5</accession>
<feature type="transmembrane region" description="Helical" evidence="1">
    <location>
        <begin position="98"/>
        <end position="116"/>
    </location>
</feature>
<evidence type="ECO:0000256" key="1">
    <source>
        <dbReference type="SAM" id="Phobius"/>
    </source>
</evidence>
<gene>
    <name evidence="2" type="ORF">ACFOEV_21765</name>
</gene>